<feature type="domain" description="Alpha-D-phosphohexomutase alpha/beta/alpha" evidence="7">
    <location>
        <begin position="4"/>
        <end position="127"/>
    </location>
</feature>
<organism evidence="10 11">
    <name type="scientific">Nanobsidianus stetteri</name>
    <dbReference type="NCBI Taxonomy" id="1294122"/>
    <lineage>
        <taxon>Archaea</taxon>
        <taxon>Nanobdellota</taxon>
        <taxon>Candidatus Nanoarchaeia</taxon>
        <taxon>Nanoarchaeales</taxon>
        <taxon>Nanopusillaceae</taxon>
        <taxon>Candidatus Nanobsidianus</taxon>
    </lineage>
</organism>
<dbReference type="Pfam" id="PF02880">
    <property type="entry name" value="PGM_PMM_III"/>
    <property type="match status" value="1"/>
</dbReference>
<dbReference type="GO" id="GO:0046872">
    <property type="term" value="F:metal ion binding"/>
    <property type="evidence" value="ECO:0007669"/>
    <property type="project" value="UniProtKB-KW"/>
</dbReference>
<keyword evidence="5" id="KW-0460">Magnesium</keyword>
<dbReference type="PRINTS" id="PR00509">
    <property type="entry name" value="PGMPMM"/>
</dbReference>
<evidence type="ECO:0000256" key="6">
    <source>
        <dbReference type="ARBA" id="ARBA00023235"/>
    </source>
</evidence>
<reference evidence="10 11" key="1">
    <citation type="submission" date="2013-02" db="EMBL/GenBank/DDBJ databases">
        <title>Insights into archaeal evolution and symbiosis from the genomes of a Nanoarchaeon and its crenarchaeal host from Yellowstone National Park.</title>
        <authorList>
            <person name="Podar M."/>
            <person name="Makarova K.S."/>
            <person name="Graham D.E."/>
            <person name="Wolf Y.I."/>
            <person name="Koonin E.V."/>
            <person name="Reysenbach A.-L."/>
        </authorList>
    </citation>
    <scope>NUCLEOTIDE SEQUENCE [LARGE SCALE GENOMIC DNA]</scope>
</reference>
<proteinExistence type="inferred from homology"/>
<dbReference type="PANTHER" id="PTHR43771:SF1">
    <property type="entry name" value="PHOSPHOMANNOMUTASE"/>
    <property type="match status" value="1"/>
</dbReference>
<evidence type="ECO:0000256" key="2">
    <source>
        <dbReference type="ARBA" id="ARBA00010231"/>
    </source>
</evidence>
<evidence type="ECO:0000259" key="8">
    <source>
        <dbReference type="Pfam" id="PF02879"/>
    </source>
</evidence>
<feature type="domain" description="Alpha-D-phosphohexomutase alpha/beta/alpha" evidence="8">
    <location>
        <begin position="149"/>
        <end position="245"/>
    </location>
</feature>
<dbReference type="Pfam" id="PF02879">
    <property type="entry name" value="PGM_PMM_II"/>
    <property type="match status" value="1"/>
</dbReference>
<name>R1E4E1_NANST</name>
<evidence type="ECO:0000259" key="9">
    <source>
        <dbReference type="Pfam" id="PF02880"/>
    </source>
</evidence>
<evidence type="ECO:0000256" key="3">
    <source>
        <dbReference type="ARBA" id="ARBA00022553"/>
    </source>
</evidence>
<dbReference type="InterPro" id="IPR016055">
    <property type="entry name" value="A-D-PHexomutase_a/b/a-I/II/III"/>
</dbReference>
<keyword evidence="6 10" id="KW-0413">Isomerase</keyword>
<dbReference type="Gene3D" id="3.40.120.10">
    <property type="entry name" value="Alpha-D-Glucose-1,6-Bisphosphate, subunit A, domain 3"/>
    <property type="match status" value="3"/>
</dbReference>
<evidence type="ECO:0000259" key="7">
    <source>
        <dbReference type="Pfam" id="PF02878"/>
    </source>
</evidence>
<accession>R1E4E1</accession>
<sequence length="434" mass="49769">MSGVFKLYDIRGIYGQDLTDELLYKIGYALGRYFNNYESIGIVRDIRLSSPRIRDILAETLVYTHDVLDFGIGSTPEAHYLAKVYNIPVLMITASHNPPQYNGIKPINSNGNDLPKEEIDKIEKLTYENVKPTQKEGMLEIVEGARDIYKKHLKEKFKGVSGFKVGYDPSNSVLTLMKDVLTDLGNEVVAINDNIDGTFPGHGPDPSKDENIKPLQELMKNRKDLDIGFMFDSDGDRLGVVDKYGNRIRMDKYLIPFIKKDRTYVLEISLPIYLRKLVEEKGGKVIIKRPGHTFIKFAGQQNRAYLCIEYTGHIYFAENDYIDDALFGALMLLKYMKKGIDINNLNIPEFTWLEKDIPRNNPNLIDKVKEYGKNNGFILNDLNGDLDGIELLKDNLRILVRYSETEPLYRVVIDSYDKNIDVNKIFEEIVKLNI</sequence>
<feature type="domain" description="Alpha-D-phosphohexomutase alpha/beta/alpha" evidence="9">
    <location>
        <begin position="264"/>
        <end position="338"/>
    </location>
</feature>
<evidence type="ECO:0000256" key="4">
    <source>
        <dbReference type="ARBA" id="ARBA00022723"/>
    </source>
</evidence>
<comment type="caution">
    <text evidence="10">The sequence shown here is derived from an EMBL/GenBank/DDBJ whole genome shotgun (WGS) entry which is preliminary data.</text>
</comment>
<dbReference type="AlphaFoldDB" id="R1E4E1"/>
<keyword evidence="4" id="KW-0479">Metal-binding</keyword>
<dbReference type="GO" id="GO:0004614">
    <property type="term" value="F:phosphoglucomutase activity"/>
    <property type="evidence" value="ECO:0007669"/>
    <property type="project" value="UniProtKB-EC"/>
</dbReference>
<dbReference type="InterPro" id="IPR036900">
    <property type="entry name" value="A-D-PHexomutase_C_sf"/>
</dbReference>
<protein>
    <submittedName>
        <fullName evidence="10">Alpha-phosphoglucomutase</fullName>
        <ecNumber evidence="10">5.4.2.2</ecNumber>
    </submittedName>
</protein>
<comment type="similarity">
    <text evidence="2">Belongs to the phosphohexose mutase family.</text>
</comment>
<dbReference type="PANTHER" id="PTHR43771">
    <property type="entry name" value="PHOSPHOMANNOMUTASE"/>
    <property type="match status" value="1"/>
</dbReference>
<keyword evidence="11" id="KW-1185">Reference proteome</keyword>
<evidence type="ECO:0000256" key="1">
    <source>
        <dbReference type="ARBA" id="ARBA00001946"/>
    </source>
</evidence>
<evidence type="ECO:0000256" key="5">
    <source>
        <dbReference type="ARBA" id="ARBA00022842"/>
    </source>
</evidence>
<dbReference type="Pfam" id="PF02878">
    <property type="entry name" value="PGM_PMM_I"/>
    <property type="match status" value="1"/>
</dbReference>
<evidence type="ECO:0000313" key="10">
    <source>
        <dbReference type="EMBL" id="EOD42267.1"/>
    </source>
</evidence>
<comment type="cofactor">
    <cofactor evidence="1">
        <name>Mg(2+)</name>
        <dbReference type="ChEBI" id="CHEBI:18420"/>
    </cofactor>
</comment>
<dbReference type="EMBL" id="APJZ01000005">
    <property type="protein sequence ID" value="EOD42267.1"/>
    <property type="molecule type" value="Genomic_DNA"/>
</dbReference>
<dbReference type="SUPFAM" id="SSF55957">
    <property type="entry name" value="Phosphoglucomutase, C-terminal domain"/>
    <property type="match status" value="1"/>
</dbReference>
<dbReference type="SUPFAM" id="SSF53738">
    <property type="entry name" value="Phosphoglucomutase, first 3 domains"/>
    <property type="match status" value="3"/>
</dbReference>
<dbReference type="InterPro" id="IPR005844">
    <property type="entry name" value="A-D-PHexomutase_a/b/a-I"/>
</dbReference>
<dbReference type="InterPro" id="IPR005841">
    <property type="entry name" value="Alpha-D-phosphohexomutase_SF"/>
</dbReference>
<evidence type="ECO:0000313" key="11">
    <source>
        <dbReference type="Proteomes" id="UP000053279"/>
    </source>
</evidence>
<dbReference type="Proteomes" id="UP000053279">
    <property type="component" value="Unassembled WGS sequence"/>
</dbReference>
<dbReference type="Gene3D" id="3.30.310.50">
    <property type="entry name" value="Alpha-D-phosphohexomutase, C-terminal domain"/>
    <property type="match status" value="1"/>
</dbReference>
<keyword evidence="3" id="KW-0597">Phosphoprotein</keyword>
<dbReference type="InterPro" id="IPR005846">
    <property type="entry name" value="A-D-PHexomutase_a/b/a-III"/>
</dbReference>
<dbReference type="GO" id="GO:0005975">
    <property type="term" value="P:carbohydrate metabolic process"/>
    <property type="evidence" value="ECO:0007669"/>
    <property type="project" value="InterPro"/>
</dbReference>
<dbReference type="InterPro" id="IPR005845">
    <property type="entry name" value="A-D-PHexomutase_a/b/a-II"/>
</dbReference>
<dbReference type="EC" id="5.4.2.2" evidence="10"/>
<gene>
    <name evidence="10" type="ORF">Nst1_527</name>
</gene>